<dbReference type="InterPro" id="IPR006531">
    <property type="entry name" value="Gp5/Vgr_OB"/>
</dbReference>
<feature type="domain" description="Gp5/Type VI secretion system Vgr C-terminal trimerisation" evidence="3">
    <location>
        <begin position="291"/>
        <end position="393"/>
    </location>
</feature>
<dbReference type="Gene3D" id="4.10.220.110">
    <property type="match status" value="1"/>
</dbReference>
<dbReference type="InterPro" id="IPR050708">
    <property type="entry name" value="T6SS_VgrG/RHS"/>
</dbReference>
<dbReference type="PANTHER" id="PTHR32305:SF11">
    <property type="entry name" value="TYPE VI SECRETION SYSTEM SPIKE PROTEIN VGRG3"/>
    <property type="match status" value="1"/>
</dbReference>
<evidence type="ECO:0000313" key="4">
    <source>
        <dbReference type="EMBL" id="RWU18792.1"/>
    </source>
</evidence>
<proteinExistence type="inferred from homology"/>
<reference evidence="4 5" key="1">
    <citation type="submission" date="2018-06" db="EMBL/GenBank/DDBJ databases">
        <title>Bacteria isolated from soil of Wuhan.</title>
        <authorList>
            <person name="Wei X."/>
            <person name="Chunhua H."/>
        </authorList>
    </citation>
    <scope>NUCLEOTIDE SEQUENCE [LARGE SCALE GENOMIC DNA]</scope>
    <source>
        <strain evidence="5">xwS2</strain>
    </source>
</reference>
<feature type="domain" description="Gp5/Type VI secretion system Vgr protein OB-fold" evidence="2">
    <location>
        <begin position="207"/>
        <end position="274"/>
    </location>
</feature>
<dbReference type="SUPFAM" id="SSF69255">
    <property type="entry name" value="gp5 N-terminal domain-like"/>
    <property type="match status" value="1"/>
</dbReference>
<dbReference type="NCBIfam" id="TIGR03361">
    <property type="entry name" value="VI_Rhs_Vgr"/>
    <property type="match status" value="1"/>
</dbReference>
<dbReference type="SUPFAM" id="SSF69279">
    <property type="entry name" value="Phage tail proteins"/>
    <property type="match status" value="1"/>
</dbReference>
<feature type="non-terminal residue" evidence="4">
    <location>
        <position position="1"/>
    </location>
</feature>
<dbReference type="InterPro" id="IPR037026">
    <property type="entry name" value="Vgr_OB-fold_dom_sf"/>
</dbReference>
<protein>
    <submittedName>
        <fullName evidence="4">Type VI secretion system tip protein VgrG</fullName>
    </submittedName>
</protein>
<dbReference type="Pfam" id="PF22178">
    <property type="entry name" value="Gp5_trimer_C"/>
    <property type="match status" value="1"/>
</dbReference>
<dbReference type="Proteomes" id="UP000288983">
    <property type="component" value="Unassembled WGS sequence"/>
</dbReference>
<dbReference type="AlphaFoldDB" id="A0A443ZIQ8"/>
<evidence type="ECO:0000313" key="5">
    <source>
        <dbReference type="Proteomes" id="UP000288983"/>
    </source>
</evidence>
<dbReference type="Pfam" id="PF05954">
    <property type="entry name" value="Phage_GPD"/>
    <property type="match status" value="1"/>
</dbReference>
<sequence>IKDEQEDSQEAFPDTVLYHASGGGDQAEPCLRRFSYREQVRSTRQVQRDYTFTHPAYRLEQVGLPDHIQHLANDYERFDYPGRYKREAVAKPLIHTRAMGLRHDARLAEVEGDDVRLQPGLSFSLREHPRETFNVYWRVISASHTGTQFTSLQEEAAGAQQGTHYSQTAVVVSGLIEWRPEPLPKPHVDGPHMATVVGPPGEEIYCDQWGRVKVSFPWDRESRDNEFSSCWVRVSQGWAGGSWGSMAIPRIGQEVIIQYVNADPDQPMITGRTYCGNQLPPYDLPEHKTRMTIKSQTHKGDGFNELRFEDELGRQEVFIHAEKDQNNVVKHNETTRVGNDRSEKVARDEVLEVGQDRHDTIVRDDRLDIGQDLFVTVDRDKTLIVKRSHQISITQDRIEEIGNSRVDKVAANHSREVGGHSTLEVQGHHQVHAGEAIRFQTRQFESQAESMRWSTPGGVLTLDGSGLKFNGSAVHFEARNIDLEVLQGGIAVSAGGVPYTGEPVCVSCWLKAAAEHQALVKA</sequence>
<dbReference type="Gene3D" id="2.30.110.50">
    <property type="match status" value="1"/>
</dbReference>
<evidence type="ECO:0000256" key="1">
    <source>
        <dbReference type="ARBA" id="ARBA00005558"/>
    </source>
</evidence>
<dbReference type="EMBL" id="QJRG01000048">
    <property type="protein sequence ID" value="RWU18792.1"/>
    <property type="molecule type" value="Genomic_DNA"/>
</dbReference>
<gene>
    <name evidence="4" type="ORF">DM813_20935</name>
</gene>
<dbReference type="PANTHER" id="PTHR32305">
    <property type="match status" value="1"/>
</dbReference>
<dbReference type="InterPro" id="IPR054030">
    <property type="entry name" value="Gp5_Vgr_C"/>
</dbReference>
<comment type="similarity">
    <text evidence="1">Belongs to the VgrG protein family.</text>
</comment>
<dbReference type="SUPFAM" id="SSF69349">
    <property type="entry name" value="Phage fibre proteins"/>
    <property type="match status" value="1"/>
</dbReference>
<name>A0A443ZIQ8_9PSED</name>
<accession>A0A443ZIQ8</accession>
<evidence type="ECO:0000259" key="2">
    <source>
        <dbReference type="Pfam" id="PF04717"/>
    </source>
</evidence>
<organism evidence="4 5">
    <name type="scientific">Pseudomonas alkylphenolica</name>
    <dbReference type="NCBI Taxonomy" id="237609"/>
    <lineage>
        <taxon>Bacteria</taxon>
        <taxon>Pseudomonadati</taxon>
        <taxon>Pseudomonadota</taxon>
        <taxon>Gammaproteobacteria</taxon>
        <taxon>Pseudomonadales</taxon>
        <taxon>Pseudomonadaceae</taxon>
        <taxon>Pseudomonas</taxon>
    </lineage>
</organism>
<evidence type="ECO:0000259" key="3">
    <source>
        <dbReference type="Pfam" id="PF22178"/>
    </source>
</evidence>
<dbReference type="Gene3D" id="2.40.50.230">
    <property type="entry name" value="Gp5 N-terminal domain"/>
    <property type="match status" value="1"/>
</dbReference>
<comment type="caution">
    <text evidence="4">The sequence shown here is derived from an EMBL/GenBank/DDBJ whole genome shotgun (WGS) entry which is preliminary data.</text>
</comment>
<dbReference type="NCBIfam" id="TIGR01646">
    <property type="entry name" value="vgr_GE"/>
    <property type="match status" value="1"/>
</dbReference>
<dbReference type="Pfam" id="PF04717">
    <property type="entry name" value="Phage_base_V"/>
    <property type="match status" value="1"/>
</dbReference>
<dbReference type="OrthoDB" id="9762420at2"/>
<dbReference type="InterPro" id="IPR006533">
    <property type="entry name" value="T6SS_Vgr_RhsGE"/>
</dbReference>
<dbReference type="InterPro" id="IPR017847">
    <property type="entry name" value="T6SS_RhsGE_Vgr_subset"/>
</dbReference>
<dbReference type="RefSeq" id="WP_128325278.1">
    <property type="nucleotide sequence ID" value="NZ_QJRG01000048.1"/>
</dbReference>